<evidence type="ECO:0000256" key="4">
    <source>
        <dbReference type="ARBA" id="ARBA00022737"/>
    </source>
</evidence>
<feature type="domain" description="4Fe-4S ferredoxin-type" evidence="8">
    <location>
        <begin position="84"/>
        <end position="113"/>
    </location>
</feature>
<dbReference type="InterPro" id="IPR050954">
    <property type="entry name" value="ET_IronSulfur_Cluster-Binding"/>
</dbReference>
<feature type="domain" description="4Fe-4S ferredoxin-type" evidence="8">
    <location>
        <begin position="2"/>
        <end position="30"/>
    </location>
</feature>
<dbReference type="PANTHER" id="PTHR43177:SF5">
    <property type="entry name" value="ANAEROBIC DIMETHYL SULFOXIDE REDUCTASE CHAIN B-RELATED"/>
    <property type="match status" value="1"/>
</dbReference>
<organism evidence="9 10">
    <name type="scientific">Acetobacterium wieringae</name>
    <dbReference type="NCBI Taxonomy" id="52694"/>
    <lineage>
        <taxon>Bacteria</taxon>
        <taxon>Bacillati</taxon>
        <taxon>Bacillota</taxon>
        <taxon>Clostridia</taxon>
        <taxon>Eubacteriales</taxon>
        <taxon>Eubacteriaceae</taxon>
        <taxon>Acetobacterium</taxon>
    </lineage>
</organism>
<dbReference type="SUPFAM" id="SSF54862">
    <property type="entry name" value="4Fe-4S ferredoxins"/>
    <property type="match status" value="1"/>
</dbReference>
<keyword evidence="4" id="KW-0677">Repeat</keyword>
<evidence type="ECO:0000256" key="1">
    <source>
        <dbReference type="ARBA" id="ARBA00022448"/>
    </source>
</evidence>
<accession>A0A1F2PDS7</accession>
<reference evidence="9 10" key="1">
    <citation type="submission" date="2015-09" db="EMBL/GenBank/DDBJ databases">
        <title>Genome sequence of Acetobacterium wieringae DSM 1911.</title>
        <authorList>
            <person name="Poehlein A."/>
            <person name="Bengelsdorf F.R."/>
            <person name="Schiel-Bengelsdorf B."/>
            <person name="Duerre P."/>
            <person name="Daniel R."/>
        </authorList>
    </citation>
    <scope>NUCLEOTIDE SEQUENCE [LARGE SCALE GENOMIC DNA]</scope>
    <source>
        <strain evidence="9 10">DSM 1911</strain>
    </source>
</reference>
<dbReference type="CDD" id="cd10563">
    <property type="entry name" value="CooF_like"/>
    <property type="match status" value="1"/>
</dbReference>
<protein>
    <submittedName>
        <fullName evidence="9">NADH-dependent phenylglyoxylate dehydrogenase subunit beta</fullName>
        <ecNumber evidence="9">1.2.1.58</ecNumber>
    </submittedName>
</protein>
<keyword evidence="5" id="KW-0249">Electron transport</keyword>
<dbReference type="InterPro" id="IPR017896">
    <property type="entry name" value="4Fe4S_Fe-S-bd"/>
</dbReference>
<dbReference type="InterPro" id="IPR017900">
    <property type="entry name" value="4Fe4S_Fe_S_CS"/>
</dbReference>
<keyword evidence="7" id="KW-0411">Iron-sulfur</keyword>
<sequence>MKRIIIDREKCDGCLNCNIACISAHEEGSNFYTVNLQSPDAETRNFIKFDAGKGYLPIFCRHCDEPECVLSCMSGALEKDPVSGHVQYDENKCAACYMCVMNCPFGVLKPDKKTRTKVIKCDFCDDKPDGPSCVKACPKQAIVVKEVNL</sequence>
<keyword evidence="6" id="KW-0408">Iron</keyword>
<evidence type="ECO:0000256" key="6">
    <source>
        <dbReference type="ARBA" id="ARBA00023004"/>
    </source>
</evidence>
<evidence type="ECO:0000259" key="8">
    <source>
        <dbReference type="PROSITE" id="PS51379"/>
    </source>
</evidence>
<dbReference type="Gene3D" id="3.30.70.20">
    <property type="match status" value="2"/>
</dbReference>
<dbReference type="AlphaFoldDB" id="A0A1F2PDS7"/>
<keyword evidence="2" id="KW-0004">4Fe-4S</keyword>
<evidence type="ECO:0000256" key="7">
    <source>
        <dbReference type="ARBA" id="ARBA00023014"/>
    </source>
</evidence>
<dbReference type="STRING" id="52694.ACWI_29920"/>
<evidence type="ECO:0000313" key="10">
    <source>
        <dbReference type="Proteomes" id="UP000176244"/>
    </source>
</evidence>
<gene>
    <name evidence="9" type="primary">padI</name>
    <name evidence="9" type="ORF">ACWI_29920</name>
</gene>
<dbReference type="EC" id="1.2.1.58" evidence="9"/>
<evidence type="ECO:0000313" key="9">
    <source>
        <dbReference type="EMBL" id="OFV69537.1"/>
    </source>
</evidence>
<dbReference type="RefSeq" id="WP_070372252.1">
    <property type="nucleotide sequence ID" value="NZ_LKEU01000039.1"/>
</dbReference>
<evidence type="ECO:0000256" key="5">
    <source>
        <dbReference type="ARBA" id="ARBA00022982"/>
    </source>
</evidence>
<dbReference type="OrthoDB" id="9810688at2"/>
<dbReference type="GO" id="GO:0047110">
    <property type="term" value="F:phenylglyoxylate dehydrogenase (acylating) activity"/>
    <property type="evidence" value="ECO:0007669"/>
    <property type="project" value="UniProtKB-EC"/>
</dbReference>
<dbReference type="PANTHER" id="PTHR43177">
    <property type="entry name" value="PROTEIN NRFC"/>
    <property type="match status" value="1"/>
</dbReference>
<dbReference type="GO" id="GO:0051539">
    <property type="term" value="F:4 iron, 4 sulfur cluster binding"/>
    <property type="evidence" value="ECO:0007669"/>
    <property type="project" value="UniProtKB-KW"/>
</dbReference>
<dbReference type="EMBL" id="LKEU01000039">
    <property type="protein sequence ID" value="OFV69537.1"/>
    <property type="molecule type" value="Genomic_DNA"/>
</dbReference>
<dbReference type="Proteomes" id="UP000176244">
    <property type="component" value="Unassembled WGS sequence"/>
</dbReference>
<keyword evidence="3" id="KW-0479">Metal-binding</keyword>
<keyword evidence="9" id="KW-0560">Oxidoreductase</keyword>
<dbReference type="GO" id="GO:0046872">
    <property type="term" value="F:metal ion binding"/>
    <property type="evidence" value="ECO:0007669"/>
    <property type="project" value="UniProtKB-KW"/>
</dbReference>
<comment type="caution">
    <text evidence="9">The sequence shown here is derived from an EMBL/GenBank/DDBJ whole genome shotgun (WGS) entry which is preliminary data.</text>
</comment>
<evidence type="ECO:0000256" key="3">
    <source>
        <dbReference type="ARBA" id="ARBA00022723"/>
    </source>
</evidence>
<keyword evidence="1" id="KW-0813">Transport</keyword>
<dbReference type="Pfam" id="PF13247">
    <property type="entry name" value="Fer4_11"/>
    <property type="match status" value="1"/>
</dbReference>
<name>A0A1F2PDS7_9FIRM</name>
<dbReference type="PROSITE" id="PS51379">
    <property type="entry name" value="4FE4S_FER_2"/>
    <property type="match status" value="2"/>
</dbReference>
<dbReference type="PROSITE" id="PS00198">
    <property type="entry name" value="4FE4S_FER_1"/>
    <property type="match status" value="1"/>
</dbReference>
<evidence type="ECO:0000256" key="2">
    <source>
        <dbReference type="ARBA" id="ARBA00022485"/>
    </source>
</evidence>
<proteinExistence type="predicted"/>